<dbReference type="InterPro" id="IPR016035">
    <property type="entry name" value="Acyl_Trfase/lysoPLipase"/>
</dbReference>
<feature type="domain" description="Malonyl-CoA:ACP transacylase (MAT)" evidence="6">
    <location>
        <begin position="6"/>
        <end position="300"/>
    </location>
</feature>
<feature type="compositionally biased region" description="Gly residues" evidence="5">
    <location>
        <begin position="291"/>
        <end position="302"/>
    </location>
</feature>
<keyword evidence="3 7" id="KW-0012">Acyltransferase</keyword>
<dbReference type="EMBL" id="JBHSFH010000005">
    <property type="protein sequence ID" value="MFC4494297.1"/>
    <property type="molecule type" value="Genomic_DNA"/>
</dbReference>
<protein>
    <recommendedName>
        <fullName evidence="1">[acyl-carrier-protein] S-malonyltransferase</fullName>
        <ecNumber evidence="1">2.3.1.39</ecNumber>
    </recommendedName>
</protein>
<organism evidence="7 8">
    <name type="scientific">Streptomyces ovatisporus</name>
    <dbReference type="NCBI Taxonomy" id="1128682"/>
    <lineage>
        <taxon>Bacteria</taxon>
        <taxon>Bacillati</taxon>
        <taxon>Actinomycetota</taxon>
        <taxon>Actinomycetes</taxon>
        <taxon>Kitasatosporales</taxon>
        <taxon>Streptomycetaceae</taxon>
        <taxon>Streptomyces</taxon>
    </lineage>
</organism>
<dbReference type="RefSeq" id="WP_386445088.1">
    <property type="nucleotide sequence ID" value="NZ_JBHSFH010000005.1"/>
</dbReference>
<name>A0ABV9A4A8_9ACTN</name>
<proteinExistence type="predicted"/>
<keyword evidence="8" id="KW-1185">Reference proteome</keyword>
<evidence type="ECO:0000256" key="4">
    <source>
        <dbReference type="ARBA" id="ARBA00048462"/>
    </source>
</evidence>
<dbReference type="GO" id="GO:0016746">
    <property type="term" value="F:acyltransferase activity"/>
    <property type="evidence" value="ECO:0007669"/>
    <property type="project" value="UniProtKB-KW"/>
</dbReference>
<keyword evidence="2" id="KW-0808">Transferase</keyword>
<dbReference type="InterPro" id="IPR050858">
    <property type="entry name" value="Mal-CoA-ACP_Trans/PKS_FabD"/>
</dbReference>
<evidence type="ECO:0000256" key="1">
    <source>
        <dbReference type="ARBA" id="ARBA00013258"/>
    </source>
</evidence>
<gene>
    <name evidence="7" type="ORF">ACFPA8_09140</name>
</gene>
<dbReference type="InterPro" id="IPR001227">
    <property type="entry name" value="Ac_transferase_dom_sf"/>
</dbReference>
<dbReference type="SMART" id="SM00827">
    <property type="entry name" value="PKS_AT"/>
    <property type="match status" value="1"/>
</dbReference>
<evidence type="ECO:0000256" key="2">
    <source>
        <dbReference type="ARBA" id="ARBA00022679"/>
    </source>
</evidence>
<evidence type="ECO:0000256" key="3">
    <source>
        <dbReference type="ARBA" id="ARBA00023315"/>
    </source>
</evidence>
<evidence type="ECO:0000313" key="8">
    <source>
        <dbReference type="Proteomes" id="UP001595997"/>
    </source>
</evidence>
<dbReference type="EC" id="2.3.1.39" evidence="1"/>
<dbReference type="Proteomes" id="UP001595997">
    <property type="component" value="Unassembled WGS sequence"/>
</dbReference>
<accession>A0ABV9A4A8</accession>
<evidence type="ECO:0000259" key="6">
    <source>
        <dbReference type="SMART" id="SM00827"/>
    </source>
</evidence>
<dbReference type="Gene3D" id="3.40.366.10">
    <property type="entry name" value="Malonyl-Coenzyme A Acyl Carrier Protein, domain 2"/>
    <property type="match status" value="1"/>
</dbReference>
<comment type="catalytic activity">
    <reaction evidence="4">
        <text>holo-[ACP] + malonyl-CoA = malonyl-[ACP] + CoA</text>
        <dbReference type="Rhea" id="RHEA:41792"/>
        <dbReference type="Rhea" id="RHEA-COMP:9623"/>
        <dbReference type="Rhea" id="RHEA-COMP:9685"/>
        <dbReference type="ChEBI" id="CHEBI:57287"/>
        <dbReference type="ChEBI" id="CHEBI:57384"/>
        <dbReference type="ChEBI" id="CHEBI:64479"/>
        <dbReference type="ChEBI" id="CHEBI:78449"/>
        <dbReference type="EC" id="2.3.1.39"/>
    </reaction>
</comment>
<dbReference type="SUPFAM" id="SSF52151">
    <property type="entry name" value="FabD/lysophospholipase-like"/>
    <property type="match status" value="1"/>
</dbReference>
<feature type="compositionally biased region" description="Gly residues" evidence="5">
    <location>
        <begin position="258"/>
        <end position="267"/>
    </location>
</feature>
<sequence length="313" mass="31374">MSIAFLFPGRGSQRPGMLHRLPDTAASATVLAEADWALRRLAARAGSADAAGAAGRAGTAGREYADGIAELDTAEALEKSPVACHVALLVAGVAGARAMSEDEAVTPAFVAGEDVGGYAAAVIAEVLTLEEALRAVRLRGELLERAEEPEGDVAIRLAQHLATVERRPQRVPYVSGAYGRSLRGDTNAVLDELARSVARPVPWEKVAAALADEGAACCVELPPGRALTSRTAAVPGMRVVSVEEYGLADAAEFARPAGPGGTGGSEAGGSAHEGSPSGHAGGGPAHEAGPEAGGGGHAGAGGDDPWSGHSGFA</sequence>
<feature type="compositionally biased region" description="Low complexity" evidence="5">
    <location>
        <begin position="268"/>
        <end position="278"/>
    </location>
</feature>
<dbReference type="PANTHER" id="PTHR42681:SF1">
    <property type="entry name" value="MALONYL-COA-ACYL CARRIER PROTEIN TRANSACYLASE, MITOCHONDRIAL"/>
    <property type="match status" value="1"/>
</dbReference>
<reference evidence="8" key="1">
    <citation type="journal article" date="2019" name="Int. J. Syst. Evol. Microbiol.">
        <title>The Global Catalogue of Microorganisms (GCM) 10K type strain sequencing project: providing services to taxonomists for standard genome sequencing and annotation.</title>
        <authorList>
            <consortium name="The Broad Institute Genomics Platform"/>
            <consortium name="The Broad Institute Genome Sequencing Center for Infectious Disease"/>
            <person name="Wu L."/>
            <person name="Ma J."/>
        </authorList>
    </citation>
    <scope>NUCLEOTIDE SEQUENCE [LARGE SCALE GENOMIC DNA]</scope>
    <source>
        <strain evidence="8">CGMCC 4.7357</strain>
    </source>
</reference>
<dbReference type="InterPro" id="IPR014043">
    <property type="entry name" value="Acyl_transferase_dom"/>
</dbReference>
<comment type="caution">
    <text evidence="7">The sequence shown here is derived from an EMBL/GenBank/DDBJ whole genome shotgun (WGS) entry which is preliminary data.</text>
</comment>
<feature type="region of interest" description="Disordered" evidence="5">
    <location>
        <begin position="256"/>
        <end position="313"/>
    </location>
</feature>
<dbReference type="PANTHER" id="PTHR42681">
    <property type="entry name" value="MALONYL-COA-ACYL CARRIER PROTEIN TRANSACYLASE, MITOCHONDRIAL"/>
    <property type="match status" value="1"/>
</dbReference>
<evidence type="ECO:0000313" key="7">
    <source>
        <dbReference type="EMBL" id="MFC4494297.1"/>
    </source>
</evidence>
<dbReference type="Pfam" id="PF00698">
    <property type="entry name" value="Acyl_transf_1"/>
    <property type="match status" value="1"/>
</dbReference>
<evidence type="ECO:0000256" key="5">
    <source>
        <dbReference type="SAM" id="MobiDB-lite"/>
    </source>
</evidence>